<proteinExistence type="predicted"/>
<dbReference type="PANTHER" id="PTHR42085:SF1">
    <property type="entry name" value="F-BOX DOMAIN-CONTAINING PROTEIN"/>
    <property type="match status" value="1"/>
</dbReference>
<evidence type="ECO:0000313" key="1">
    <source>
        <dbReference type="EMBL" id="KAF2820639.1"/>
    </source>
</evidence>
<organism evidence="1 2">
    <name type="scientific">Ophiobolus disseminans</name>
    <dbReference type="NCBI Taxonomy" id="1469910"/>
    <lineage>
        <taxon>Eukaryota</taxon>
        <taxon>Fungi</taxon>
        <taxon>Dikarya</taxon>
        <taxon>Ascomycota</taxon>
        <taxon>Pezizomycotina</taxon>
        <taxon>Dothideomycetes</taxon>
        <taxon>Pleosporomycetidae</taxon>
        <taxon>Pleosporales</taxon>
        <taxon>Pleosporineae</taxon>
        <taxon>Phaeosphaeriaceae</taxon>
        <taxon>Ophiobolus</taxon>
    </lineage>
</organism>
<keyword evidence="2" id="KW-1185">Reference proteome</keyword>
<evidence type="ECO:0000313" key="2">
    <source>
        <dbReference type="Proteomes" id="UP000799424"/>
    </source>
</evidence>
<dbReference type="PANTHER" id="PTHR42085">
    <property type="entry name" value="F-BOX DOMAIN-CONTAINING PROTEIN"/>
    <property type="match status" value="1"/>
</dbReference>
<dbReference type="EMBL" id="MU006240">
    <property type="protein sequence ID" value="KAF2820639.1"/>
    <property type="molecule type" value="Genomic_DNA"/>
</dbReference>
<accession>A0A6A6ZIY3</accession>
<sequence>MQQPWTISSGLNTCALLALPAEVRNQIFEALLVRPGFFKLKTYPAALPTASGFLIAEQIHDIRPLFLSCKQIREESLGIFYKQNHFKIFMPDGSSSDGESIGYHFDQVGIWLEALGKQLLLLRRVSIGISLIDTVHVANSTAMLFESHVSLLQIYRVFWKTSGFLLFALDLFDTHVQPRGPSQNAPASVCLDLKCIKNVLWALIQDHDLKVKHLQKSMTDITLCGDGSNGCITWRGSRQQVSYLRQGFISRFHQADDGFTLRYAPHHQIPYVDSHGQRRYSSSTSIMRSANLPNFLEYYLWDWVAVHEPSAVVNLTAGTWIGDGPTANFLYSNKRLHHSQSWKFWAGNRFELRLRAPQGTHSFSDYQRLNAFITWDSMWVVSDSCSAIRGETSMSLHNLRQKAVIALSDTPYYCCTEPEGNVPPNADGRTPDATPWGYFWRPCPELWLNSECEIVIATNRGWAIPVSLVPEGQRLQPGENCKDFVERYKSHYSYDTNPYKDVNLSDNYSYTRHPHIANHMWLTRHADGTLISHINYLLSVLSVDDDADLWAKIYFAGREDESNRERWEDNGVRGINATTRDPRRLPRRVVLPLPPDVLEDE</sequence>
<name>A0A6A6ZIY3_9PLEO</name>
<protein>
    <recommendedName>
        <fullName evidence="3">F-box domain-containing protein</fullName>
    </recommendedName>
</protein>
<gene>
    <name evidence="1" type="ORF">CC86DRAFT_471212</name>
</gene>
<dbReference type="OrthoDB" id="3691810at2759"/>
<dbReference type="InterPro" id="IPR038883">
    <property type="entry name" value="AN11006-like"/>
</dbReference>
<reference evidence="1" key="1">
    <citation type="journal article" date="2020" name="Stud. Mycol.">
        <title>101 Dothideomycetes genomes: a test case for predicting lifestyles and emergence of pathogens.</title>
        <authorList>
            <person name="Haridas S."/>
            <person name="Albert R."/>
            <person name="Binder M."/>
            <person name="Bloem J."/>
            <person name="Labutti K."/>
            <person name="Salamov A."/>
            <person name="Andreopoulos B."/>
            <person name="Baker S."/>
            <person name="Barry K."/>
            <person name="Bills G."/>
            <person name="Bluhm B."/>
            <person name="Cannon C."/>
            <person name="Castanera R."/>
            <person name="Culley D."/>
            <person name="Daum C."/>
            <person name="Ezra D."/>
            <person name="Gonzalez J."/>
            <person name="Henrissat B."/>
            <person name="Kuo A."/>
            <person name="Liang C."/>
            <person name="Lipzen A."/>
            <person name="Lutzoni F."/>
            <person name="Magnuson J."/>
            <person name="Mondo S."/>
            <person name="Nolan M."/>
            <person name="Ohm R."/>
            <person name="Pangilinan J."/>
            <person name="Park H.-J."/>
            <person name="Ramirez L."/>
            <person name="Alfaro M."/>
            <person name="Sun H."/>
            <person name="Tritt A."/>
            <person name="Yoshinaga Y."/>
            <person name="Zwiers L.-H."/>
            <person name="Turgeon B."/>
            <person name="Goodwin S."/>
            <person name="Spatafora J."/>
            <person name="Crous P."/>
            <person name="Grigoriev I."/>
        </authorList>
    </citation>
    <scope>NUCLEOTIDE SEQUENCE</scope>
    <source>
        <strain evidence="1">CBS 113818</strain>
    </source>
</reference>
<dbReference type="Proteomes" id="UP000799424">
    <property type="component" value="Unassembled WGS sequence"/>
</dbReference>
<dbReference type="AlphaFoldDB" id="A0A6A6ZIY3"/>
<evidence type="ECO:0008006" key="3">
    <source>
        <dbReference type="Google" id="ProtNLM"/>
    </source>
</evidence>